<dbReference type="AlphaFoldDB" id="A0A0N0NI84"/>
<keyword evidence="2" id="KW-1133">Transmembrane helix</keyword>
<evidence type="ECO:0000256" key="2">
    <source>
        <dbReference type="SAM" id="Phobius"/>
    </source>
</evidence>
<dbReference type="OrthoDB" id="5397682at2759"/>
<gene>
    <name evidence="3" type="ORF">AB675_11001</name>
</gene>
<keyword evidence="2" id="KW-0472">Membrane</keyword>
<proteinExistence type="predicted"/>
<feature type="region of interest" description="Disordered" evidence="1">
    <location>
        <begin position="1"/>
        <end position="26"/>
    </location>
</feature>
<evidence type="ECO:0000313" key="4">
    <source>
        <dbReference type="Proteomes" id="UP000038010"/>
    </source>
</evidence>
<dbReference type="VEuPathDB" id="FungiDB:AB675_11001"/>
<evidence type="ECO:0000256" key="1">
    <source>
        <dbReference type="SAM" id="MobiDB-lite"/>
    </source>
</evidence>
<dbReference type="Proteomes" id="UP000038010">
    <property type="component" value="Unassembled WGS sequence"/>
</dbReference>
<dbReference type="PANTHER" id="PTHR33604">
    <property type="entry name" value="OSJNBA0004B13.7 PROTEIN"/>
    <property type="match status" value="1"/>
</dbReference>
<dbReference type="STRING" id="1664694.A0A0N0NI84"/>
<organism evidence="3 4">
    <name type="scientific">Cyphellophora attinorum</name>
    <dbReference type="NCBI Taxonomy" id="1664694"/>
    <lineage>
        <taxon>Eukaryota</taxon>
        <taxon>Fungi</taxon>
        <taxon>Dikarya</taxon>
        <taxon>Ascomycota</taxon>
        <taxon>Pezizomycotina</taxon>
        <taxon>Eurotiomycetes</taxon>
        <taxon>Chaetothyriomycetidae</taxon>
        <taxon>Chaetothyriales</taxon>
        <taxon>Cyphellophoraceae</taxon>
        <taxon>Cyphellophora</taxon>
    </lineage>
</organism>
<protein>
    <submittedName>
        <fullName evidence="3">Uncharacterized protein</fullName>
    </submittedName>
</protein>
<sequence length="613" mass="67934">MATRRHFDYGLEPGRKKDDDSPSKSAAGRLPMFRSLRKRRIALALLSIWLIYVLVKNIHVLPVSQANVPGHGLRNTRWYDEVSNEQYNGPIRYFQLSQSLQSFVKQAPSQDAVLFVFAHPEAASHVVDSACLMASQKRAVVHVAAMGQHSIDLSSILQVNGFSSSDCPIYLHDAQIDFAAQSSRGRLQRGVEGAFGHLYRTLWLQAVFYDGSRQEAEYLQASIVNSARRYGVTSISVPTKDAWMLELDPSSLREWHKVQVDIVIRVTSESAGSLLRLLRSIQGAEYGDLAHPSIALELPPRTDMAVLRHLTTFAWPPKARPAGSRLIIRHRVSDAALTPAAASLQIVESFYPTTASSHVLILAPEAELAQNWYQMLIFLILECRHSQQRYLLPNTMGISLQGLTSTGTPANSISLTQRLDGRADLFFDPLLSKSVESVKGSDSDLAPWLRLARELMRSQGYSMIQLSASNRTSPLAVLHDDRPLLEEQLTESSNDADEAPMLKTEGTALVSQYLPHEIETELQLVKESVLGLVKGGMWEAMNNGGLIQDAYGASVDRVEIFKQAQDFARRFSQEVWSQCSAELPSIVGGVLDFMADRHGALASSLAVAKFQKD</sequence>
<feature type="compositionally biased region" description="Basic and acidic residues" evidence="1">
    <location>
        <begin position="1"/>
        <end position="22"/>
    </location>
</feature>
<dbReference type="GeneID" id="28731693"/>
<comment type="caution">
    <text evidence="3">The sequence shown here is derived from an EMBL/GenBank/DDBJ whole genome shotgun (WGS) entry which is preliminary data.</text>
</comment>
<reference evidence="3 4" key="1">
    <citation type="submission" date="2015-06" db="EMBL/GenBank/DDBJ databases">
        <title>Draft genome of the ant-associated black yeast Phialophora attae CBS 131958.</title>
        <authorList>
            <person name="Moreno L.F."/>
            <person name="Stielow B.J."/>
            <person name="de Hoog S."/>
            <person name="Vicente V.A."/>
            <person name="Weiss V.A."/>
            <person name="de Vries M."/>
            <person name="Cruz L.M."/>
            <person name="Souza E.M."/>
        </authorList>
    </citation>
    <scope>NUCLEOTIDE SEQUENCE [LARGE SCALE GENOMIC DNA]</scope>
    <source>
        <strain evidence="3 4">CBS 131958</strain>
    </source>
</reference>
<evidence type="ECO:0000313" key="3">
    <source>
        <dbReference type="EMBL" id="KPI35541.1"/>
    </source>
</evidence>
<accession>A0A0N0NI84</accession>
<dbReference type="RefSeq" id="XP_017995504.1">
    <property type="nucleotide sequence ID" value="XM_018139813.1"/>
</dbReference>
<keyword evidence="2" id="KW-0812">Transmembrane</keyword>
<dbReference type="EMBL" id="LFJN01000039">
    <property type="protein sequence ID" value="KPI35541.1"/>
    <property type="molecule type" value="Genomic_DNA"/>
</dbReference>
<keyword evidence="4" id="KW-1185">Reference proteome</keyword>
<dbReference type="PANTHER" id="PTHR33604:SF3">
    <property type="entry name" value="OSJNBA0004B13.7 PROTEIN"/>
    <property type="match status" value="1"/>
</dbReference>
<name>A0A0N0NI84_9EURO</name>
<feature type="transmembrane region" description="Helical" evidence="2">
    <location>
        <begin position="41"/>
        <end position="61"/>
    </location>
</feature>